<gene>
    <name evidence="2" type="ORF">Q7514_32165</name>
</gene>
<dbReference type="InterPro" id="IPR024559">
    <property type="entry name" value="DUF3846"/>
</dbReference>
<dbReference type="EMBL" id="JAUTXY010000030">
    <property type="protein sequence ID" value="MEE2062190.1"/>
    <property type="molecule type" value="Genomic_DNA"/>
</dbReference>
<comment type="caution">
    <text evidence="2">The sequence shown here is derived from an EMBL/GenBank/DDBJ whole genome shotgun (WGS) entry which is preliminary data.</text>
</comment>
<evidence type="ECO:0000313" key="2">
    <source>
        <dbReference type="EMBL" id="MEE2062190.1"/>
    </source>
</evidence>
<feature type="domain" description="DUF3846" evidence="1">
    <location>
        <begin position="17"/>
        <end position="111"/>
    </location>
</feature>
<evidence type="ECO:0000259" key="1">
    <source>
        <dbReference type="Pfam" id="PF12957"/>
    </source>
</evidence>
<dbReference type="RefSeq" id="WP_330137249.1">
    <property type="nucleotide sequence ID" value="NZ_JAUTXY010000030.1"/>
</dbReference>
<name>A0ABU7LKY0_9NOCA</name>
<dbReference type="Pfam" id="PF12957">
    <property type="entry name" value="DUF3846"/>
    <property type="match status" value="1"/>
</dbReference>
<dbReference type="Proteomes" id="UP001336020">
    <property type="component" value="Unassembled WGS sequence"/>
</dbReference>
<proteinExistence type="predicted"/>
<sequence length="137" mass="14386">MANTVLGVRLDVDGTATMIDLEKTESGVDAALRAALDCRVFDVVRLGRGLDMWLDDEGLCVGEPVVNEVATRIAQFHGFTWQPYVGPVVFASVDDEGETRSLVGEQIAALLATAHVGGLAVLDASLDAVDETAGVDA</sequence>
<reference evidence="2 3" key="1">
    <citation type="submission" date="2023-07" db="EMBL/GenBank/DDBJ databases">
        <authorList>
            <person name="Girao M."/>
            <person name="Carvalho M.F."/>
        </authorList>
    </citation>
    <scope>NUCLEOTIDE SEQUENCE [LARGE SCALE GENOMIC DNA]</scope>
    <source>
        <strain evidence="2 3">YIM65754</strain>
    </source>
</reference>
<accession>A0ABU7LKY0</accession>
<keyword evidence="3" id="KW-1185">Reference proteome</keyword>
<protein>
    <submittedName>
        <fullName evidence="2">DUF3846 domain-containing protein</fullName>
    </submittedName>
</protein>
<evidence type="ECO:0000313" key="3">
    <source>
        <dbReference type="Proteomes" id="UP001336020"/>
    </source>
</evidence>
<organism evidence="2 3">
    <name type="scientific">Rhodococcus artemisiae</name>
    <dbReference type="NCBI Taxonomy" id="714159"/>
    <lineage>
        <taxon>Bacteria</taxon>
        <taxon>Bacillati</taxon>
        <taxon>Actinomycetota</taxon>
        <taxon>Actinomycetes</taxon>
        <taxon>Mycobacteriales</taxon>
        <taxon>Nocardiaceae</taxon>
        <taxon>Rhodococcus</taxon>
    </lineage>
</organism>